<feature type="transmembrane region" description="Helical" evidence="2">
    <location>
        <begin position="264"/>
        <end position="283"/>
    </location>
</feature>
<feature type="transmembrane region" description="Helical" evidence="2">
    <location>
        <begin position="916"/>
        <end position="936"/>
    </location>
</feature>
<gene>
    <name evidence="3" type="ORF">G4G71_05130</name>
</gene>
<feature type="transmembrane region" description="Helical" evidence="2">
    <location>
        <begin position="304"/>
        <end position="337"/>
    </location>
</feature>
<feature type="transmembrane region" description="Helical" evidence="2">
    <location>
        <begin position="851"/>
        <end position="873"/>
    </location>
</feature>
<dbReference type="RefSeq" id="WP_169935839.1">
    <property type="nucleotide sequence ID" value="NZ_CP048833.1"/>
</dbReference>
<evidence type="ECO:0000313" key="3">
    <source>
        <dbReference type="EMBL" id="QJP07294.1"/>
    </source>
</evidence>
<dbReference type="EMBL" id="CP048833">
    <property type="protein sequence ID" value="QJP07294.1"/>
    <property type="molecule type" value="Genomic_DNA"/>
</dbReference>
<dbReference type="AlphaFoldDB" id="A0A7Z3GP30"/>
<feature type="transmembrane region" description="Helical" evidence="2">
    <location>
        <begin position="1079"/>
        <end position="1098"/>
    </location>
</feature>
<feature type="transmembrane region" description="Helical" evidence="2">
    <location>
        <begin position="1149"/>
        <end position="1169"/>
    </location>
</feature>
<feature type="transmembrane region" description="Helical" evidence="2">
    <location>
        <begin position="621"/>
        <end position="639"/>
    </location>
</feature>
<organism evidence="3 4">
    <name type="scientific">Pseudomonas multiresinivorans</name>
    <dbReference type="NCBI Taxonomy" id="95301"/>
    <lineage>
        <taxon>Bacteria</taxon>
        <taxon>Pseudomonadati</taxon>
        <taxon>Pseudomonadota</taxon>
        <taxon>Gammaproteobacteria</taxon>
        <taxon>Pseudomonadales</taxon>
        <taxon>Pseudomonadaceae</taxon>
        <taxon>Pseudomonas</taxon>
    </lineage>
</organism>
<dbReference type="Proteomes" id="UP000502549">
    <property type="component" value="Chromosome"/>
</dbReference>
<feature type="transmembrane region" description="Helical" evidence="2">
    <location>
        <begin position="531"/>
        <end position="548"/>
    </location>
</feature>
<feature type="transmembrane region" description="Helical" evidence="2">
    <location>
        <begin position="1009"/>
        <end position="1030"/>
    </location>
</feature>
<accession>A0A7Z3GP30</accession>
<reference evidence="3 4" key="1">
    <citation type="submission" date="2020-02" db="EMBL/GenBank/DDBJ databases">
        <title>Complete genome sequence of Pseudomonas multiresinivorans ORNL1.</title>
        <authorList>
            <person name="Podar M."/>
        </authorList>
    </citation>
    <scope>NUCLEOTIDE SEQUENCE [LARGE SCALE GENOMIC DNA]</scope>
    <source>
        <strain evidence="4">populi</strain>
    </source>
</reference>
<feature type="transmembrane region" description="Helical" evidence="2">
    <location>
        <begin position="734"/>
        <end position="755"/>
    </location>
</feature>
<proteinExistence type="predicted"/>
<dbReference type="Pfam" id="PF10101">
    <property type="entry name" value="DUF2339"/>
    <property type="match status" value="2"/>
</dbReference>
<keyword evidence="2" id="KW-0472">Membrane</keyword>
<feature type="transmembrane region" description="Helical" evidence="2">
    <location>
        <begin position="893"/>
        <end position="909"/>
    </location>
</feature>
<feature type="transmembrane region" description="Helical" evidence="2">
    <location>
        <begin position="210"/>
        <end position="229"/>
    </location>
</feature>
<dbReference type="KEGG" id="pmui:G4G71_05130"/>
<feature type="transmembrane region" description="Helical" evidence="2">
    <location>
        <begin position="1042"/>
        <end position="1059"/>
    </location>
</feature>
<keyword evidence="2" id="KW-0812">Transmembrane</keyword>
<feature type="transmembrane region" description="Helical" evidence="2">
    <location>
        <begin position="476"/>
        <end position="497"/>
    </location>
</feature>
<feature type="transmembrane region" description="Helical" evidence="2">
    <location>
        <begin position="702"/>
        <end position="722"/>
    </location>
</feature>
<feature type="transmembrane region" description="Helical" evidence="2">
    <location>
        <begin position="948"/>
        <end position="965"/>
    </location>
</feature>
<feature type="transmembrane region" description="Helical" evidence="2">
    <location>
        <begin position="557"/>
        <end position="576"/>
    </location>
</feature>
<feature type="transmembrane region" description="Helical" evidence="2">
    <location>
        <begin position="373"/>
        <end position="392"/>
    </location>
</feature>
<name>A0A7Z3GP30_9PSED</name>
<evidence type="ECO:0000313" key="4">
    <source>
        <dbReference type="Proteomes" id="UP000502549"/>
    </source>
</evidence>
<feature type="transmembrane region" description="Helical" evidence="2">
    <location>
        <begin position="241"/>
        <end position="258"/>
    </location>
</feature>
<sequence length="1244" mass="133520">MQWIFMLVGLVIGAAAGESITGAVLGAVMGLALGQTFALHSLQRENASLRGELKAFGERFDQGTKALYERLLEVERGAAGQVPPAGIEYAAPEMPVAPSRAEVGPDGEPEVEAPISEAVATELEWNIELPADELAPAPAAAAREEAAVEWSDLVLEPLEKPATQARVEEPEVQPQAAPAAPPVPPQPPVPSLFDRAFGVARDWLLGGNTVLRVGVLLLFLGLAFLLRYATEGMTMPPQGPYIGTAAAALALLGLGWWLRHRRPAYALILQGTGIAVLYLTVFASIKLYPAMNHGEVLIDPQAGFVLLVAVTLFSAILAILQDALGLAAAAALGGFAAPILASTGGGSHVALFSYFALLNAGIFAIAWFKAWRLLNLIGFFGTFGIGLAWGLRSYKPELFATTEPFLILFFLTYVAIGLLFARRRLREAAGAPEDDSREALLRWSARQTDYVDGTVLFGTPLVGFGLQYAVIQHLEFGAAFSALALGLFYMVLARVLAGRTAGRALLLVETCLALGVVFGTLAIPLGLDARWTSAAWAVEGAGIFWLGLRQQRPLARIFALLLQGGAAWAFVTSLGWTPWITSPLLDGAPLGALMLGAALLFSFWNLRTVDPLVLRSWEPKVRPLLAALGLAFLYLIAPLCLGTEGTAIAWALAGLATLFAGLRLRSRTFLACAFAVQLLGGAIFLLRLHGADTGNGVLGSGWRGLVTASLIGLALIAGMLVAARDSMVRDDRRLMLGLSVVLLLGLAFINLAVLFVLPWQTAAAVWAGSGLLILWLSLQLQQRAAFVFGLVLQVIGAGAFLFGGAALFGDLPSEGLKPLAHMGFWTPAVLALAALVGAWRLHRASERERNLVLGGLGLEQLSQLLLVWGAGWWALTALWEMARFVPGEMREHVALLVAAISVGLWSLLARREQWRALALLCLALVPVSLVALASAWNLQYHPLAELGWLGWLAVFVVHLFVLRRLDALLPRLAARAAHVLGCWLILGVLALELRYLFFALAEHYNAWRWLGWALIPSLFLILMGGVARLPWLVAAFEREYRAIAAAPVALALLGWFWLVNLFSNGAADPLPYLPLLNPLELGMLIVLAAIFQWTRLGLPQLGVAESTLRLPVQAVLGSSLFALLTMAVCRTAHHWGGVPFEFDALSQSMLVQAGLSIVWALIALGLMIAGHLRGRRDFWLVGAVLLVVVVIKLFLVDRASGGSLERIISFIGVGVLMLIVGYFAPLPPRRPVPEESSQQEQPSA</sequence>
<feature type="transmembrane region" description="Helical" evidence="2">
    <location>
        <begin position="761"/>
        <end position="778"/>
    </location>
</feature>
<dbReference type="PANTHER" id="PTHR38434:SF1">
    <property type="entry name" value="BLL2549 PROTEIN"/>
    <property type="match status" value="1"/>
</dbReference>
<feature type="transmembrane region" description="Helical" evidence="2">
    <location>
        <begin position="450"/>
        <end position="470"/>
    </location>
</feature>
<feature type="transmembrane region" description="Helical" evidence="2">
    <location>
        <begin position="504"/>
        <end position="525"/>
    </location>
</feature>
<feature type="transmembrane region" description="Helical" evidence="2">
    <location>
        <begin position="404"/>
        <end position="421"/>
    </location>
</feature>
<keyword evidence="2" id="KW-1133">Transmembrane helix</keyword>
<evidence type="ECO:0000256" key="1">
    <source>
        <dbReference type="SAM" id="MobiDB-lite"/>
    </source>
</evidence>
<feature type="region of interest" description="Disordered" evidence="1">
    <location>
        <begin position="165"/>
        <end position="185"/>
    </location>
</feature>
<dbReference type="PANTHER" id="PTHR38434">
    <property type="entry name" value="BLL2549 PROTEIN"/>
    <property type="match status" value="1"/>
</dbReference>
<feature type="transmembrane region" description="Helical" evidence="2">
    <location>
        <begin position="785"/>
        <end position="807"/>
    </location>
</feature>
<dbReference type="InterPro" id="IPR019286">
    <property type="entry name" value="DUF2339_TM"/>
</dbReference>
<keyword evidence="4" id="KW-1185">Reference proteome</keyword>
<feature type="transmembrane region" description="Helical" evidence="2">
    <location>
        <begin position="1110"/>
        <end position="1129"/>
    </location>
</feature>
<feature type="transmembrane region" description="Helical" evidence="2">
    <location>
        <begin position="588"/>
        <end position="609"/>
    </location>
</feature>
<feature type="transmembrane region" description="Helical" evidence="2">
    <location>
        <begin position="645"/>
        <end position="662"/>
    </location>
</feature>
<feature type="transmembrane region" description="Helical" evidence="2">
    <location>
        <begin position="349"/>
        <end position="368"/>
    </location>
</feature>
<feature type="transmembrane region" description="Helical" evidence="2">
    <location>
        <begin position="669"/>
        <end position="690"/>
    </location>
</feature>
<feature type="transmembrane region" description="Helical" evidence="2">
    <location>
        <begin position="1207"/>
        <end position="1224"/>
    </location>
</feature>
<feature type="transmembrane region" description="Helical" evidence="2">
    <location>
        <begin position="819"/>
        <end position="839"/>
    </location>
</feature>
<feature type="transmembrane region" description="Helical" evidence="2">
    <location>
        <begin position="977"/>
        <end position="997"/>
    </location>
</feature>
<feature type="transmembrane region" description="Helical" evidence="2">
    <location>
        <begin position="1178"/>
        <end position="1195"/>
    </location>
</feature>
<evidence type="ECO:0000256" key="2">
    <source>
        <dbReference type="SAM" id="Phobius"/>
    </source>
</evidence>
<protein>
    <submittedName>
        <fullName evidence="3">DUF2339 domain-containing protein</fullName>
    </submittedName>
</protein>